<dbReference type="GO" id="GO:0006412">
    <property type="term" value="P:translation"/>
    <property type="evidence" value="ECO:0007669"/>
    <property type="project" value="InterPro"/>
</dbReference>
<dbReference type="InterPro" id="IPR031309">
    <property type="entry name" value="Ribosomal_uL5_C"/>
</dbReference>
<dbReference type="STRING" id="246404.A0A507ER73"/>
<dbReference type="GO" id="GO:0003735">
    <property type="term" value="F:structural constituent of ribosome"/>
    <property type="evidence" value="ECO:0007669"/>
    <property type="project" value="InterPro"/>
</dbReference>
<proteinExistence type="inferred from homology"/>
<evidence type="ECO:0000313" key="7">
    <source>
        <dbReference type="Proteomes" id="UP000320333"/>
    </source>
</evidence>
<dbReference type="GO" id="GO:0005840">
    <property type="term" value="C:ribosome"/>
    <property type="evidence" value="ECO:0007669"/>
    <property type="project" value="UniProtKB-KW"/>
</dbReference>
<keyword evidence="2" id="KW-0689">Ribosomal protein</keyword>
<dbReference type="PANTHER" id="PTHR11994">
    <property type="entry name" value="60S RIBOSOMAL PROTEIN L11-RELATED"/>
    <property type="match status" value="1"/>
</dbReference>
<name>A0A507ER73_9FUNG</name>
<dbReference type="InterPro" id="IPR002132">
    <property type="entry name" value="Ribosomal_uL5"/>
</dbReference>
<dbReference type="Gene3D" id="3.30.1440.10">
    <property type="match status" value="1"/>
</dbReference>
<comment type="caution">
    <text evidence="6">The sequence shown here is derived from an EMBL/GenBank/DDBJ whole genome shotgun (WGS) entry which is preliminary data.</text>
</comment>
<keyword evidence="7" id="KW-1185">Reference proteome</keyword>
<dbReference type="Pfam" id="PF00673">
    <property type="entry name" value="Ribosomal_L5_C"/>
    <property type="match status" value="1"/>
</dbReference>
<evidence type="ECO:0000256" key="1">
    <source>
        <dbReference type="ARBA" id="ARBA00008553"/>
    </source>
</evidence>
<keyword evidence="3" id="KW-0687">Ribonucleoprotein</keyword>
<feature type="region of interest" description="Disordered" evidence="4">
    <location>
        <begin position="362"/>
        <end position="381"/>
    </location>
</feature>
<evidence type="ECO:0000256" key="2">
    <source>
        <dbReference type="ARBA" id="ARBA00022980"/>
    </source>
</evidence>
<organism evidence="6 7">
    <name type="scientific">Chytriomyces confervae</name>
    <dbReference type="NCBI Taxonomy" id="246404"/>
    <lineage>
        <taxon>Eukaryota</taxon>
        <taxon>Fungi</taxon>
        <taxon>Fungi incertae sedis</taxon>
        <taxon>Chytridiomycota</taxon>
        <taxon>Chytridiomycota incertae sedis</taxon>
        <taxon>Chytridiomycetes</taxon>
        <taxon>Chytridiales</taxon>
        <taxon>Chytriomycetaceae</taxon>
        <taxon>Chytriomyces</taxon>
    </lineage>
</organism>
<evidence type="ECO:0000256" key="3">
    <source>
        <dbReference type="ARBA" id="ARBA00023274"/>
    </source>
</evidence>
<comment type="similarity">
    <text evidence="1">Belongs to the universal ribosomal protein uL5 family.</text>
</comment>
<evidence type="ECO:0000256" key="4">
    <source>
        <dbReference type="SAM" id="MobiDB-lite"/>
    </source>
</evidence>
<protein>
    <recommendedName>
        <fullName evidence="5">Large ribosomal subunit protein uL5 C-terminal domain-containing protein</fullName>
    </recommendedName>
</protein>
<reference evidence="6 7" key="1">
    <citation type="journal article" date="2019" name="Sci. Rep.">
        <title>Comparative genomics of chytrid fungi reveal insights into the obligate biotrophic and pathogenic lifestyle of Synchytrium endobioticum.</title>
        <authorList>
            <person name="van de Vossenberg B.T.L.H."/>
            <person name="Warris S."/>
            <person name="Nguyen H.D.T."/>
            <person name="van Gent-Pelzer M.P.E."/>
            <person name="Joly D.L."/>
            <person name="van de Geest H.C."/>
            <person name="Bonants P.J.M."/>
            <person name="Smith D.S."/>
            <person name="Levesque C.A."/>
            <person name="van der Lee T.A.J."/>
        </authorList>
    </citation>
    <scope>NUCLEOTIDE SEQUENCE [LARGE SCALE GENOMIC DNA]</scope>
    <source>
        <strain evidence="6 7">CBS 675.73</strain>
    </source>
</reference>
<dbReference type="SUPFAM" id="SSF55282">
    <property type="entry name" value="RL5-like"/>
    <property type="match status" value="1"/>
</dbReference>
<gene>
    <name evidence="6" type="ORF">CcCBS67573_g07718</name>
</gene>
<feature type="domain" description="Large ribosomal subunit protein uL5 C-terminal" evidence="5">
    <location>
        <begin position="241"/>
        <end position="341"/>
    </location>
</feature>
<accession>A0A507ER73</accession>
<evidence type="ECO:0000259" key="5">
    <source>
        <dbReference type="Pfam" id="PF00673"/>
    </source>
</evidence>
<dbReference type="AlphaFoldDB" id="A0A507ER73"/>
<dbReference type="Proteomes" id="UP000320333">
    <property type="component" value="Unassembled WGS sequence"/>
</dbReference>
<sequence length="381" mass="42032">MFARRLPKANILGRHLATTPEAAATPSPYLQSSGIDPDAPVARPRLEEYLYSTLVDDLMVLSYCHNSPLAPTVEQLKAKEGKGKSDAYNSTSIATLFQTPLAKLPTRPLEAGRPVTNLLSLKAARYGMYHANAVSGRYKRRLANIIDYTSITDAQFAKLDRLRTKVTRDEHRAFEKHFSPRADHLPAIQKIVLKIWEEKAVNNKQILLPALMSLEAITGASAEPLYATIKDATKIIRVGMPIGATVTLHPPQAYEFLDKLTQTLLPRLREWPGLSPLCSKPKKNIGILGFKIPVGSVGAFPDIEPHFDLYPNLFEIGVEIHTTAGSEKAAVALLSGFQMPFRERDEVIAEIKEADALGRANKTDDPFAKYKKKDAGKGGKK</sequence>
<dbReference type="EMBL" id="QEAP01000427">
    <property type="protein sequence ID" value="TPX66769.1"/>
    <property type="molecule type" value="Genomic_DNA"/>
</dbReference>
<dbReference type="InterPro" id="IPR022803">
    <property type="entry name" value="Ribosomal_uL5_dom_sf"/>
</dbReference>
<dbReference type="OrthoDB" id="539541at2759"/>
<dbReference type="GO" id="GO:1990904">
    <property type="term" value="C:ribonucleoprotein complex"/>
    <property type="evidence" value="ECO:0007669"/>
    <property type="project" value="UniProtKB-KW"/>
</dbReference>
<evidence type="ECO:0000313" key="6">
    <source>
        <dbReference type="EMBL" id="TPX66769.1"/>
    </source>
</evidence>